<protein>
    <recommendedName>
        <fullName evidence="3">Galectin</fullName>
    </recommendedName>
</protein>
<dbReference type="EMBL" id="JBBPBM010000028">
    <property type="protein sequence ID" value="KAK8537821.1"/>
    <property type="molecule type" value="Genomic_DNA"/>
</dbReference>
<keyword evidence="2" id="KW-1185">Reference proteome</keyword>
<reference evidence="1 2" key="1">
    <citation type="journal article" date="2024" name="G3 (Bethesda)">
        <title>Genome assembly of Hibiscus sabdariffa L. provides insights into metabolisms of medicinal natural products.</title>
        <authorList>
            <person name="Kim T."/>
        </authorList>
    </citation>
    <scope>NUCLEOTIDE SEQUENCE [LARGE SCALE GENOMIC DNA]</scope>
    <source>
        <strain evidence="1">TK-2024</strain>
        <tissue evidence="1">Old leaves</tissue>
    </source>
</reference>
<dbReference type="SUPFAM" id="SSF49503">
    <property type="entry name" value="Cupredoxins"/>
    <property type="match status" value="1"/>
</dbReference>
<dbReference type="Gene3D" id="2.60.40.420">
    <property type="entry name" value="Cupredoxins - blue copper proteins"/>
    <property type="match status" value="1"/>
</dbReference>
<evidence type="ECO:0000313" key="1">
    <source>
        <dbReference type="EMBL" id="KAK8537821.1"/>
    </source>
</evidence>
<name>A0ABR2DGA6_9ROSI</name>
<dbReference type="InterPro" id="IPR008972">
    <property type="entry name" value="Cupredoxin"/>
</dbReference>
<accession>A0ABR2DGA6</accession>
<gene>
    <name evidence="1" type="ORF">V6N12_043967</name>
</gene>
<evidence type="ECO:0000313" key="2">
    <source>
        <dbReference type="Proteomes" id="UP001472677"/>
    </source>
</evidence>
<proteinExistence type="predicted"/>
<evidence type="ECO:0008006" key="3">
    <source>
        <dbReference type="Google" id="ProtNLM"/>
    </source>
</evidence>
<organism evidence="1 2">
    <name type="scientific">Hibiscus sabdariffa</name>
    <name type="common">roselle</name>
    <dbReference type="NCBI Taxonomy" id="183260"/>
    <lineage>
        <taxon>Eukaryota</taxon>
        <taxon>Viridiplantae</taxon>
        <taxon>Streptophyta</taxon>
        <taxon>Embryophyta</taxon>
        <taxon>Tracheophyta</taxon>
        <taxon>Spermatophyta</taxon>
        <taxon>Magnoliopsida</taxon>
        <taxon>eudicotyledons</taxon>
        <taxon>Gunneridae</taxon>
        <taxon>Pentapetalae</taxon>
        <taxon>rosids</taxon>
        <taxon>malvids</taxon>
        <taxon>Malvales</taxon>
        <taxon>Malvaceae</taxon>
        <taxon>Malvoideae</taxon>
        <taxon>Hibiscus</taxon>
    </lineage>
</organism>
<sequence length="81" mass="9078">MLATYKSSNSQEIKICFGCDDAVFFHFNSGLQVLCFGGRDGWVVNPSENYNHWVERMRFQVNDTLSVDIGGAVPARKVSNC</sequence>
<comment type="caution">
    <text evidence="1">The sequence shown here is derived from an EMBL/GenBank/DDBJ whole genome shotgun (WGS) entry which is preliminary data.</text>
</comment>
<dbReference type="Proteomes" id="UP001472677">
    <property type="component" value="Unassembled WGS sequence"/>
</dbReference>